<gene>
    <name evidence="1" type="ORF">ODALV1_LOCUS6685</name>
</gene>
<dbReference type="EMBL" id="CAXLJM020000020">
    <property type="protein sequence ID" value="CAL8087280.1"/>
    <property type="molecule type" value="Genomic_DNA"/>
</dbReference>
<name>A0ABP1Q9C4_9HEXA</name>
<proteinExistence type="predicted"/>
<comment type="caution">
    <text evidence="1">The sequence shown here is derived from an EMBL/GenBank/DDBJ whole genome shotgun (WGS) entry which is preliminary data.</text>
</comment>
<keyword evidence="2" id="KW-1185">Reference proteome</keyword>
<evidence type="ECO:0000313" key="1">
    <source>
        <dbReference type="EMBL" id="CAL8087280.1"/>
    </source>
</evidence>
<sequence>MMISSHRKKSKPPIKQKEDVAKFIESYEARRQCASSSGAVIEKQIKRYQVKTGAKVFFKSYFPFKGTGGAVFKVGEDFRLPDDKVPETFLDYEKKIVKTIADSFTTVIRDVRFGTPSDPRPGPSSSVTIIVLEYKLISHGSSI</sequence>
<reference evidence="1 2" key="1">
    <citation type="submission" date="2024-08" db="EMBL/GenBank/DDBJ databases">
        <authorList>
            <person name="Cucini C."/>
            <person name="Frati F."/>
        </authorList>
    </citation>
    <scope>NUCLEOTIDE SEQUENCE [LARGE SCALE GENOMIC DNA]</scope>
</reference>
<protein>
    <submittedName>
        <fullName evidence="1">Uncharacterized protein</fullName>
    </submittedName>
</protein>
<evidence type="ECO:0000313" key="2">
    <source>
        <dbReference type="Proteomes" id="UP001642540"/>
    </source>
</evidence>
<organism evidence="1 2">
    <name type="scientific">Orchesella dallaii</name>
    <dbReference type="NCBI Taxonomy" id="48710"/>
    <lineage>
        <taxon>Eukaryota</taxon>
        <taxon>Metazoa</taxon>
        <taxon>Ecdysozoa</taxon>
        <taxon>Arthropoda</taxon>
        <taxon>Hexapoda</taxon>
        <taxon>Collembola</taxon>
        <taxon>Entomobryomorpha</taxon>
        <taxon>Entomobryoidea</taxon>
        <taxon>Orchesellidae</taxon>
        <taxon>Orchesellinae</taxon>
        <taxon>Orchesella</taxon>
    </lineage>
</organism>
<dbReference type="Proteomes" id="UP001642540">
    <property type="component" value="Unassembled WGS sequence"/>
</dbReference>
<accession>A0ABP1Q9C4</accession>